<reference evidence="2 3" key="1">
    <citation type="journal article" date="2016" name="Nat. Commun.">
        <title>Thousands of microbial genomes shed light on interconnected biogeochemical processes in an aquifer system.</title>
        <authorList>
            <person name="Anantharaman K."/>
            <person name="Brown C.T."/>
            <person name="Hug L.A."/>
            <person name="Sharon I."/>
            <person name="Castelle C.J."/>
            <person name="Probst A.J."/>
            <person name="Thomas B.C."/>
            <person name="Singh A."/>
            <person name="Wilkins M.J."/>
            <person name="Karaoz U."/>
            <person name="Brodie E.L."/>
            <person name="Williams K.H."/>
            <person name="Hubbard S.S."/>
            <person name="Banfield J.F."/>
        </authorList>
    </citation>
    <scope>NUCLEOTIDE SEQUENCE [LARGE SCALE GENOMIC DNA]</scope>
</reference>
<dbReference type="Proteomes" id="UP000179001">
    <property type="component" value="Unassembled WGS sequence"/>
</dbReference>
<accession>A0A1F5SX09</accession>
<sequence length="850" mass="94294">MTNFGEKFLHQKDTELHLSDPAMHEQDRKKRRGEQTTQKPAEKLSDWMKVLERTHLGHRDDPKVMERLKQYYYRRYVTLTLDDIPQGYWNNQAEIMIRQGYGGDLEQNGVEKRVIRDESDEQIVNYIFPVEMREQSLVVVRNNQAKSLETWFNYLTSDDAQYPMWAKYWAFTSMLKMGKLVKKEDINGSVKAQFQRRTGSTTNTFPLLNSRALAKTIGVMIGYLEEKERVAREKQKPKEQREEELLKLQIKNDSKKLKENEFIKLLSKENFAKLYAQFLLEIPEYATEGLEEIKGEWKIFPQKSKPDELVKSLEGYPLEWCTADIETARKQLAGGDFYVYYSYNEDGEAVIPRIAIRMEGKEKIAEVRGIATDQNLDPYIGPVVEKKMDEFGKEGDEYKQKTADMEQLTDVWERNRQGQELAKSDLRFLYEFDGKIKGFGYEADPRLEEIKSNRKDIRADLVVVTGFPKDKISLTNEEAVSGEIKFHYGNLSLSGLTTAEGLKLPENIGRDIDLSGLTTAEGLKLPKIIGGNLDLSGLTTAEGLNLPESIGGKLYLSGLETAEGLKLPESIGGNLYLSGLTTAKGLELPKSIGGSLALRGLKTADGLKLPESIGGLLNLSGLTTAKGLIMPECIGGNLELQDLTTAEGLKLPEIIGGSLSLMKLTTAKGLNLPENIGRDLDLSGLTTAKGLKLPENIGRDLELSGLTTAEGLKLPESIGGKLYLSGLTTAEGLKLPESIGSDLFLNGLMTVEGLKLPESIGGDFVLSGLTTAEGLKLPESIGGDLVLSGLTTADGLKLPENIGGDIDLSGLKTAEGLKLPVAFQGKIYCKNLSIKQREDLSKNYPNAKII</sequence>
<feature type="region of interest" description="Disordered" evidence="1">
    <location>
        <begin position="10"/>
        <end position="43"/>
    </location>
</feature>
<dbReference type="STRING" id="1798002.A2478_00955"/>
<name>A0A1F5SX09_9BACT</name>
<proteinExistence type="predicted"/>
<organism evidence="2 3">
    <name type="scientific">Candidatus Falkowbacteria bacterium RIFOXYC2_FULL_36_12</name>
    <dbReference type="NCBI Taxonomy" id="1798002"/>
    <lineage>
        <taxon>Bacteria</taxon>
        <taxon>Candidatus Falkowiibacteriota</taxon>
    </lineage>
</organism>
<evidence type="ECO:0000256" key="1">
    <source>
        <dbReference type="SAM" id="MobiDB-lite"/>
    </source>
</evidence>
<dbReference type="EMBL" id="MFGJ01000008">
    <property type="protein sequence ID" value="OGF30993.1"/>
    <property type="molecule type" value="Genomic_DNA"/>
</dbReference>
<dbReference type="AlphaFoldDB" id="A0A1F5SX09"/>
<protein>
    <submittedName>
        <fullName evidence="2">Uncharacterized protein</fullName>
    </submittedName>
</protein>
<feature type="compositionally biased region" description="Basic and acidic residues" evidence="1">
    <location>
        <begin position="10"/>
        <end position="28"/>
    </location>
</feature>
<evidence type="ECO:0000313" key="2">
    <source>
        <dbReference type="EMBL" id="OGF30993.1"/>
    </source>
</evidence>
<comment type="caution">
    <text evidence="2">The sequence shown here is derived from an EMBL/GenBank/DDBJ whole genome shotgun (WGS) entry which is preliminary data.</text>
</comment>
<gene>
    <name evidence="2" type="ORF">A2478_00955</name>
</gene>
<evidence type="ECO:0000313" key="3">
    <source>
        <dbReference type="Proteomes" id="UP000179001"/>
    </source>
</evidence>